<reference evidence="1 2" key="1">
    <citation type="journal article" date="2016" name="Genome Announc.">
        <title>Whole-Genome Sequence of Rummeliibacillus stabekisii Strain PP9 Isolated from Antarctic Soil.</title>
        <authorList>
            <person name="da Mota F.F."/>
            <person name="Vollu R.E."/>
            <person name="Jurelevicius D."/>
            <person name="Seldin L."/>
        </authorList>
    </citation>
    <scope>NUCLEOTIDE SEQUENCE [LARGE SCALE GENOMIC DNA]</scope>
    <source>
        <strain evidence="1 2">PP9</strain>
    </source>
</reference>
<dbReference type="AlphaFoldDB" id="A0A143HBN3"/>
<dbReference type="STRING" id="241244.ATY39_05220"/>
<sequence>MEIQFVPGNLELLKTPYYADFFYENIIIYFNEEDTTDAVFQSAVHGTFLLKLGEALINLVKTKETQMVESIGTTISYRISQSDQTIYIVKYSGEEEIEKHLCQYDLFFEGLTLATKNYLHTIKRENPRIVLIDQYQLLASCFINFDQMRLLEFH</sequence>
<dbReference type="OrthoDB" id="2456422at2"/>
<gene>
    <name evidence="1" type="ORF">ATY39_05220</name>
</gene>
<protein>
    <submittedName>
        <fullName evidence="1">Uncharacterized protein</fullName>
    </submittedName>
</protein>
<dbReference type="EMBL" id="CP014806">
    <property type="protein sequence ID" value="AMW98906.1"/>
    <property type="molecule type" value="Genomic_DNA"/>
</dbReference>
<keyword evidence="2" id="KW-1185">Reference proteome</keyword>
<dbReference type="RefSeq" id="WP_066786826.1">
    <property type="nucleotide sequence ID" value="NZ_CP014806.1"/>
</dbReference>
<dbReference type="KEGG" id="rst:ATY39_05220"/>
<dbReference type="Proteomes" id="UP000076021">
    <property type="component" value="Chromosome"/>
</dbReference>
<name>A0A143HBN3_9BACL</name>
<evidence type="ECO:0000313" key="1">
    <source>
        <dbReference type="EMBL" id="AMW98906.1"/>
    </source>
</evidence>
<reference evidence="2" key="2">
    <citation type="submission" date="2016-03" db="EMBL/GenBank/DDBJ databases">
        <authorList>
            <person name="Ploux O."/>
        </authorList>
    </citation>
    <scope>NUCLEOTIDE SEQUENCE [LARGE SCALE GENOMIC DNA]</scope>
    <source>
        <strain evidence="2">PP9</strain>
    </source>
</reference>
<accession>A0A143HBN3</accession>
<organism evidence="1 2">
    <name type="scientific">Rummeliibacillus stabekisii</name>
    <dbReference type="NCBI Taxonomy" id="241244"/>
    <lineage>
        <taxon>Bacteria</taxon>
        <taxon>Bacillati</taxon>
        <taxon>Bacillota</taxon>
        <taxon>Bacilli</taxon>
        <taxon>Bacillales</taxon>
        <taxon>Caryophanaceae</taxon>
        <taxon>Rummeliibacillus</taxon>
    </lineage>
</organism>
<proteinExistence type="predicted"/>
<evidence type="ECO:0000313" key="2">
    <source>
        <dbReference type="Proteomes" id="UP000076021"/>
    </source>
</evidence>